<name>A0A6A5WBV4_9PLEO</name>
<dbReference type="PANTHER" id="PTHR24148:SF73">
    <property type="entry name" value="HET DOMAIN PROTEIN (AFU_ORTHOLOGUE AFUA_8G01020)"/>
    <property type="match status" value="1"/>
</dbReference>
<accession>A0A6A5WBV4</accession>
<gene>
    <name evidence="2" type="ORF">P154DRAFT_498258</name>
</gene>
<protein>
    <recommendedName>
        <fullName evidence="1">Heterokaryon incompatibility domain-containing protein</fullName>
    </recommendedName>
</protein>
<evidence type="ECO:0000313" key="3">
    <source>
        <dbReference type="Proteomes" id="UP000799779"/>
    </source>
</evidence>
<dbReference type="PANTHER" id="PTHR24148">
    <property type="entry name" value="ANKYRIN REPEAT DOMAIN-CONTAINING PROTEIN 39 HOMOLOG-RELATED"/>
    <property type="match status" value="1"/>
</dbReference>
<dbReference type="InterPro" id="IPR052895">
    <property type="entry name" value="HetReg/Transcr_Mod"/>
</dbReference>
<dbReference type="InterPro" id="IPR010730">
    <property type="entry name" value="HET"/>
</dbReference>
<evidence type="ECO:0000259" key="1">
    <source>
        <dbReference type="Pfam" id="PF06985"/>
    </source>
</evidence>
<dbReference type="OrthoDB" id="3557394at2759"/>
<dbReference type="Pfam" id="PF06985">
    <property type="entry name" value="HET"/>
    <property type="match status" value="1"/>
</dbReference>
<feature type="domain" description="Heterokaryon incompatibility" evidence="1">
    <location>
        <begin position="233"/>
        <end position="318"/>
    </location>
</feature>
<sequence>MANCEWPAVGLEAPSASLHAINLKSDLQALGKHVEQNGGALNIPFDTFDSISRSMQSLLDKVLDQPSLHDLMDKMNRIERNTQALLERPTTSVPQANELFDETLATTFPSTPPTLEAESRMMGIPEDLSEQISDLPKATAREILDVQQTTTIQSPEHLGGKLPVDAPFRAGPSSKIHLQIESPEEVNVYEKIYSPLDKANKQIRIVKISSKVDPDFDLRVDFSVVSLKANPVYTALSYTWGDGKDTILIKVNGYRLDVTRNLKRALERLRIFGSSTWFWIDAICINQMDIEERTNQVQLMREIYEKPQEVIVYLGEPFGPNTSMKTQTVLNSHWDAGMFAWTGDEPDMARIEKVLKYVKAYANSYPDLPENRPPNRLLMAICFLRLLAGDVHLKDMPMLNHVHIQKLCLAAFGNLVKQPWVSERCHGSIRSGV</sequence>
<proteinExistence type="predicted"/>
<dbReference type="AlphaFoldDB" id="A0A6A5WBV4"/>
<dbReference type="EMBL" id="ML977623">
    <property type="protein sequence ID" value="KAF1996615.1"/>
    <property type="molecule type" value="Genomic_DNA"/>
</dbReference>
<organism evidence="2 3">
    <name type="scientific">Amniculicola lignicola CBS 123094</name>
    <dbReference type="NCBI Taxonomy" id="1392246"/>
    <lineage>
        <taxon>Eukaryota</taxon>
        <taxon>Fungi</taxon>
        <taxon>Dikarya</taxon>
        <taxon>Ascomycota</taxon>
        <taxon>Pezizomycotina</taxon>
        <taxon>Dothideomycetes</taxon>
        <taxon>Pleosporomycetidae</taxon>
        <taxon>Pleosporales</taxon>
        <taxon>Amniculicolaceae</taxon>
        <taxon>Amniculicola</taxon>
    </lineage>
</organism>
<reference evidence="2" key="1">
    <citation type="journal article" date="2020" name="Stud. Mycol.">
        <title>101 Dothideomycetes genomes: a test case for predicting lifestyles and emergence of pathogens.</title>
        <authorList>
            <person name="Haridas S."/>
            <person name="Albert R."/>
            <person name="Binder M."/>
            <person name="Bloem J."/>
            <person name="Labutti K."/>
            <person name="Salamov A."/>
            <person name="Andreopoulos B."/>
            <person name="Baker S."/>
            <person name="Barry K."/>
            <person name="Bills G."/>
            <person name="Bluhm B."/>
            <person name="Cannon C."/>
            <person name="Castanera R."/>
            <person name="Culley D."/>
            <person name="Daum C."/>
            <person name="Ezra D."/>
            <person name="Gonzalez J."/>
            <person name="Henrissat B."/>
            <person name="Kuo A."/>
            <person name="Liang C."/>
            <person name="Lipzen A."/>
            <person name="Lutzoni F."/>
            <person name="Magnuson J."/>
            <person name="Mondo S."/>
            <person name="Nolan M."/>
            <person name="Ohm R."/>
            <person name="Pangilinan J."/>
            <person name="Park H.-J."/>
            <person name="Ramirez L."/>
            <person name="Alfaro M."/>
            <person name="Sun H."/>
            <person name="Tritt A."/>
            <person name="Yoshinaga Y."/>
            <person name="Zwiers L.-H."/>
            <person name="Turgeon B."/>
            <person name="Goodwin S."/>
            <person name="Spatafora J."/>
            <person name="Crous P."/>
            <person name="Grigoriev I."/>
        </authorList>
    </citation>
    <scope>NUCLEOTIDE SEQUENCE</scope>
    <source>
        <strain evidence="2">CBS 123094</strain>
    </source>
</reference>
<dbReference type="Proteomes" id="UP000799779">
    <property type="component" value="Unassembled WGS sequence"/>
</dbReference>
<evidence type="ECO:0000313" key="2">
    <source>
        <dbReference type="EMBL" id="KAF1996615.1"/>
    </source>
</evidence>
<keyword evidence="3" id="KW-1185">Reference proteome</keyword>